<dbReference type="InterPro" id="IPR036138">
    <property type="entry name" value="PBP_dimer_sf"/>
</dbReference>
<dbReference type="InParanoid" id="A0A545AK55"/>
<dbReference type="InterPro" id="IPR001460">
    <property type="entry name" value="PCN-bd_Tpept"/>
</dbReference>
<dbReference type="PANTHER" id="PTHR30627">
    <property type="entry name" value="PEPTIDOGLYCAN D,D-TRANSPEPTIDASE"/>
    <property type="match status" value="1"/>
</dbReference>
<evidence type="ECO:0000259" key="5">
    <source>
        <dbReference type="Pfam" id="PF00905"/>
    </source>
</evidence>
<proteinExistence type="inferred from homology"/>
<accession>A0A545AK55</accession>
<sequence>MAAEPPKGSRAGRGRARDENVVPFRPRRQTLSDAQQYHPRGKTVREGATPPEPRPARTGTAGSARGSSDGGSGRSPRSGARAGGSARSTPGGGSGEGPRGSAREARSARSAPAGAPARTASAGASGRSGSAGASAGGSRGSGGSGRGTSGGGGGTRGGAASSGSSRGGARAGSGRGTSRGDGSAGGASDGTRTNSGRSASGASSRSGGSARGASGGGSGGARPGGGRSASGSPSRGGGSGRAAVGRGDGRGHARRGAAPGGRSRRGGSAAWESDGVRPPRRTSVRMPPVPPPARRTRRHLPRLGNPNARLRISLAVMLALFAAVGGRLVQIQTTEGSQYAALAADSRRVSLELYAPRGAILDRDGNVLAHDVQGATIAADPGYIADKSEVAAAVAPLLQMPVAAVEEKLSHDKHADGTPNRYVILKKKVSLAVGDAVSALARTKKIPGLIVQDDQVREVPGGQFAANVIGYTGTDGTGLAGLESGFNGTLQGVNGERVYDEGTGGQEIPDGYHKTVPAKAGSDLVLTLDRDLQYQANKLLTERLKATKAWSGSAIVMDARTGEIRAMVSSPSYDASNPSTIKPGSTLDLATTAIVEPGSVHKALTISGGLDSGVIKPDSILTLPETIEKGGVTYRDTHKHGSPNYTLMGILAQSSNVGTIMVADKLGADRLYAYQRAFGLGTKTRIGLPGESAGIVQPPANWSGPSAGSIPIGLGVAATPLQMTALYATLANNGMKVQPQLVKSVVAPDGTVQPTARPKPKRIVSEEAAKTVVRDMSAIATPEGTAPLAAVPGYIVAGKTGTGKRAEGNKYMPGNVTSFIGIVPADSPRYVISVFIHTPEGVGGAIAGPTFSDLAGFTLRRYGVSPSGAPAPPITLYG</sequence>
<feature type="region of interest" description="Disordered" evidence="4">
    <location>
        <begin position="1"/>
        <end position="301"/>
    </location>
</feature>
<dbReference type="SUPFAM" id="SSF56601">
    <property type="entry name" value="beta-lactamase/transpeptidase-like"/>
    <property type="match status" value="1"/>
</dbReference>
<reference evidence="7 8" key="1">
    <citation type="submission" date="2019-07" db="EMBL/GenBank/DDBJ databases">
        <title>Cryptosporangium phraense sp. nov., isolated from plant litter.</title>
        <authorList>
            <person name="Suriyachadkun C."/>
        </authorList>
    </citation>
    <scope>NUCLEOTIDE SEQUENCE [LARGE SCALE GENOMIC DNA]</scope>
    <source>
        <strain evidence="7 8">A-T 5661</strain>
    </source>
</reference>
<dbReference type="SUPFAM" id="SSF56519">
    <property type="entry name" value="Penicillin binding protein dimerisation domain"/>
    <property type="match status" value="1"/>
</dbReference>
<feature type="compositionally biased region" description="Gly residues" evidence="4">
    <location>
        <begin position="165"/>
        <end position="188"/>
    </location>
</feature>
<comment type="caution">
    <text evidence="7">The sequence shown here is derived from an EMBL/GenBank/DDBJ whole genome shotgun (WGS) entry which is preliminary data.</text>
</comment>
<feature type="compositionally biased region" description="Low complexity" evidence="4">
    <location>
        <begin position="108"/>
        <end position="133"/>
    </location>
</feature>
<evidence type="ECO:0000256" key="2">
    <source>
        <dbReference type="ARBA" id="ARBA00007171"/>
    </source>
</evidence>
<dbReference type="FunCoup" id="A0A545AK55">
    <property type="interactions" value="29"/>
</dbReference>
<dbReference type="Pfam" id="PF00905">
    <property type="entry name" value="Transpeptidase"/>
    <property type="match status" value="1"/>
</dbReference>
<dbReference type="Pfam" id="PF03717">
    <property type="entry name" value="PBP_dimer"/>
    <property type="match status" value="1"/>
</dbReference>
<dbReference type="Proteomes" id="UP000317982">
    <property type="component" value="Unassembled WGS sequence"/>
</dbReference>
<evidence type="ECO:0000256" key="4">
    <source>
        <dbReference type="SAM" id="MobiDB-lite"/>
    </source>
</evidence>
<evidence type="ECO:0000256" key="1">
    <source>
        <dbReference type="ARBA" id="ARBA00004370"/>
    </source>
</evidence>
<name>A0A545AK55_9ACTN</name>
<feature type="compositionally biased region" description="Gly residues" evidence="4">
    <location>
        <begin position="209"/>
        <end position="240"/>
    </location>
</feature>
<feature type="compositionally biased region" description="Low complexity" evidence="4">
    <location>
        <begin position="56"/>
        <end position="67"/>
    </location>
</feature>
<dbReference type="Gene3D" id="3.30.450.330">
    <property type="match status" value="1"/>
</dbReference>
<evidence type="ECO:0000313" key="7">
    <source>
        <dbReference type="EMBL" id="TQS41704.1"/>
    </source>
</evidence>
<dbReference type="GO" id="GO:0008658">
    <property type="term" value="F:penicillin binding"/>
    <property type="evidence" value="ECO:0007669"/>
    <property type="project" value="InterPro"/>
</dbReference>
<evidence type="ECO:0000313" key="8">
    <source>
        <dbReference type="Proteomes" id="UP000317982"/>
    </source>
</evidence>
<organism evidence="7 8">
    <name type="scientific">Cryptosporangium phraense</name>
    <dbReference type="NCBI Taxonomy" id="2593070"/>
    <lineage>
        <taxon>Bacteria</taxon>
        <taxon>Bacillati</taxon>
        <taxon>Actinomycetota</taxon>
        <taxon>Actinomycetes</taxon>
        <taxon>Cryptosporangiales</taxon>
        <taxon>Cryptosporangiaceae</taxon>
        <taxon>Cryptosporangium</taxon>
    </lineage>
</organism>
<dbReference type="GO" id="GO:0005886">
    <property type="term" value="C:plasma membrane"/>
    <property type="evidence" value="ECO:0007669"/>
    <property type="project" value="TreeGrafter"/>
</dbReference>
<feature type="compositionally biased region" description="Low complexity" evidence="4">
    <location>
        <begin position="189"/>
        <end position="208"/>
    </location>
</feature>
<dbReference type="AlphaFoldDB" id="A0A545AK55"/>
<protein>
    <submittedName>
        <fullName evidence="7">Penicillin-binding protein 2</fullName>
    </submittedName>
</protein>
<comment type="similarity">
    <text evidence="2">Belongs to the transpeptidase family.</text>
</comment>
<dbReference type="GO" id="GO:0071555">
    <property type="term" value="P:cell wall organization"/>
    <property type="evidence" value="ECO:0007669"/>
    <property type="project" value="TreeGrafter"/>
</dbReference>
<gene>
    <name evidence="7" type="ORF">FL583_28095</name>
</gene>
<feature type="domain" description="Penicillin-binding protein dimerisation" evidence="6">
    <location>
        <begin position="353"/>
        <end position="508"/>
    </location>
</feature>
<keyword evidence="8" id="KW-1185">Reference proteome</keyword>
<comment type="subcellular location">
    <subcellularLocation>
        <location evidence="1">Membrane</location>
    </subcellularLocation>
</comment>
<dbReference type="EMBL" id="VIRS01000023">
    <property type="protein sequence ID" value="TQS41704.1"/>
    <property type="molecule type" value="Genomic_DNA"/>
</dbReference>
<evidence type="ECO:0000259" key="6">
    <source>
        <dbReference type="Pfam" id="PF03717"/>
    </source>
</evidence>
<dbReference type="InterPro" id="IPR005311">
    <property type="entry name" value="PBP_dimer"/>
</dbReference>
<dbReference type="Gene3D" id="3.40.710.10">
    <property type="entry name" value="DD-peptidase/beta-lactamase superfamily"/>
    <property type="match status" value="1"/>
</dbReference>
<dbReference type="InterPro" id="IPR012338">
    <property type="entry name" value="Beta-lactam/transpept-like"/>
</dbReference>
<dbReference type="OrthoDB" id="9789078at2"/>
<feature type="domain" description="Penicillin-binding protein transpeptidase" evidence="5">
    <location>
        <begin position="552"/>
        <end position="854"/>
    </location>
</feature>
<dbReference type="PANTHER" id="PTHR30627:SF1">
    <property type="entry name" value="PEPTIDOGLYCAN D,D-TRANSPEPTIDASE FTSI"/>
    <property type="match status" value="1"/>
</dbReference>
<keyword evidence="3" id="KW-0472">Membrane</keyword>
<dbReference type="Gene3D" id="3.90.1310.10">
    <property type="entry name" value="Penicillin-binding protein 2a (Domain 2)"/>
    <property type="match status" value="1"/>
</dbReference>
<dbReference type="InterPro" id="IPR050515">
    <property type="entry name" value="Beta-lactam/transpept"/>
</dbReference>
<feature type="compositionally biased region" description="Low complexity" evidence="4">
    <location>
        <begin position="256"/>
        <end position="270"/>
    </location>
</feature>
<evidence type="ECO:0000256" key="3">
    <source>
        <dbReference type="ARBA" id="ARBA00023136"/>
    </source>
</evidence>
<feature type="compositionally biased region" description="Gly residues" evidence="4">
    <location>
        <begin position="134"/>
        <end position="157"/>
    </location>
</feature>
<feature type="compositionally biased region" description="Low complexity" evidence="4">
    <location>
        <begin position="74"/>
        <end position="89"/>
    </location>
</feature>